<reference evidence="1 2" key="1">
    <citation type="submission" date="2014-04" db="EMBL/GenBank/DDBJ databases">
        <authorList>
            <consortium name="DOE Joint Genome Institute"/>
            <person name="Kuo A."/>
            <person name="Kohler A."/>
            <person name="Costa M.D."/>
            <person name="Nagy L.G."/>
            <person name="Floudas D."/>
            <person name="Copeland A."/>
            <person name="Barry K.W."/>
            <person name="Cichocki N."/>
            <person name="Veneault-Fourrey C."/>
            <person name="LaButti K."/>
            <person name="Lindquist E.A."/>
            <person name="Lipzen A."/>
            <person name="Lundell T."/>
            <person name="Morin E."/>
            <person name="Murat C."/>
            <person name="Sun H."/>
            <person name="Tunlid A."/>
            <person name="Henrissat B."/>
            <person name="Grigoriev I.V."/>
            <person name="Hibbett D.S."/>
            <person name="Martin F."/>
            <person name="Nordberg H.P."/>
            <person name="Cantor M.N."/>
            <person name="Hua S.X."/>
        </authorList>
    </citation>
    <scope>NUCLEOTIDE SEQUENCE [LARGE SCALE GENOMIC DNA]</scope>
    <source>
        <strain evidence="1 2">Marx 270</strain>
    </source>
</reference>
<proteinExistence type="predicted"/>
<organism evidence="1 2">
    <name type="scientific">Pisolithus tinctorius Marx 270</name>
    <dbReference type="NCBI Taxonomy" id="870435"/>
    <lineage>
        <taxon>Eukaryota</taxon>
        <taxon>Fungi</taxon>
        <taxon>Dikarya</taxon>
        <taxon>Basidiomycota</taxon>
        <taxon>Agaricomycotina</taxon>
        <taxon>Agaricomycetes</taxon>
        <taxon>Agaricomycetidae</taxon>
        <taxon>Boletales</taxon>
        <taxon>Sclerodermatineae</taxon>
        <taxon>Pisolithaceae</taxon>
        <taxon>Pisolithus</taxon>
    </lineage>
</organism>
<dbReference type="Pfam" id="PF18759">
    <property type="entry name" value="Plavaka"/>
    <property type="match status" value="1"/>
</dbReference>
<sequence>MSVPEIILCGNKYYQHIIYSLVAYIADYKEQSLDDDMLCHCHEHADTMIEEFDFHKLWDMYGIVGNIVPFTNDFLHADIYGMLSPDILHQFIKGGFKDHLVDWVERYLIHIHGKTQVEKVLDKID</sequence>
<dbReference type="HOGENOM" id="CLU_103601_1_0_1"/>
<dbReference type="InterPro" id="IPR041078">
    <property type="entry name" value="Plavaka"/>
</dbReference>
<evidence type="ECO:0000313" key="1">
    <source>
        <dbReference type="EMBL" id="KIO02042.1"/>
    </source>
</evidence>
<keyword evidence="2" id="KW-1185">Reference proteome</keyword>
<protein>
    <submittedName>
        <fullName evidence="1">Uncharacterized protein</fullName>
    </submittedName>
</protein>
<dbReference type="EMBL" id="KN831984">
    <property type="protein sequence ID" value="KIO02042.1"/>
    <property type="molecule type" value="Genomic_DNA"/>
</dbReference>
<name>A0A0C3JXB2_PISTI</name>
<feature type="non-terminal residue" evidence="1">
    <location>
        <position position="125"/>
    </location>
</feature>
<dbReference type="Proteomes" id="UP000054217">
    <property type="component" value="Unassembled WGS sequence"/>
</dbReference>
<dbReference type="OrthoDB" id="3199698at2759"/>
<evidence type="ECO:0000313" key="2">
    <source>
        <dbReference type="Proteomes" id="UP000054217"/>
    </source>
</evidence>
<reference evidence="2" key="2">
    <citation type="submission" date="2015-01" db="EMBL/GenBank/DDBJ databases">
        <title>Evolutionary Origins and Diversification of the Mycorrhizal Mutualists.</title>
        <authorList>
            <consortium name="DOE Joint Genome Institute"/>
            <consortium name="Mycorrhizal Genomics Consortium"/>
            <person name="Kohler A."/>
            <person name="Kuo A."/>
            <person name="Nagy L.G."/>
            <person name="Floudas D."/>
            <person name="Copeland A."/>
            <person name="Barry K.W."/>
            <person name="Cichocki N."/>
            <person name="Veneault-Fourrey C."/>
            <person name="LaButti K."/>
            <person name="Lindquist E.A."/>
            <person name="Lipzen A."/>
            <person name="Lundell T."/>
            <person name="Morin E."/>
            <person name="Murat C."/>
            <person name="Riley R."/>
            <person name="Ohm R."/>
            <person name="Sun H."/>
            <person name="Tunlid A."/>
            <person name="Henrissat B."/>
            <person name="Grigoriev I.V."/>
            <person name="Hibbett D.S."/>
            <person name="Martin F."/>
        </authorList>
    </citation>
    <scope>NUCLEOTIDE SEQUENCE [LARGE SCALE GENOMIC DNA]</scope>
    <source>
        <strain evidence="2">Marx 270</strain>
    </source>
</reference>
<accession>A0A0C3JXB2</accession>
<dbReference type="STRING" id="870435.A0A0C3JXB2"/>
<dbReference type="InParanoid" id="A0A0C3JXB2"/>
<gene>
    <name evidence="1" type="ORF">M404DRAFT_100801</name>
</gene>
<dbReference type="AlphaFoldDB" id="A0A0C3JXB2"/>